<name>A0A9P8NR75_9ASCO</name>
<keyword evidence="2" id="KW-1185">Reference proteome</keyword>
<reference evidence="1" key="1">
    <citation type="journal article" date="2021" name="Open Biol.">
        <title>Shared evolutionary footprints suggest mitochondrial oxidative damage underlies multiple complex I losses in fungi.</title>
        <authorList>
            <person name="Schikora-Tamarit M.A."/>
            <person name="Marcet-Houben M."/>
            <person name="Nosek J."/>
            <person name="Gabaldon T."/>
        </authorList>
    </citation>
    <scope>NUCLEOTIDE SEQUENCE</scope>
    <source>
        <strain evidence="1">NCAIM Y.01608</strain>
    </source>
</reference>
<accession>A0A9P8NR75</accession>
<dbReference type="AlphaFoldDB" id="A0A9P8NR75"/>
<protein>
    <submittedName>
        <fullName evidence="1">Uncharacterized protein</fullName>
    </submittedName>
</protein>
<dbReference type="Proteomes" id="UP000788993">
    <property type="component" value="Unassembled WGS sequence"/>
</dbReference>
<evidence type="ECO:0000313" key="1">
    <source>
        <dbReference type="EMBL" id="KAH3659273.1"/>
    </source>
</evidence>
<gene>
    <name evidence="1" type="ORF">OGATHE_006157</name>
</gene>
<reference evidence="1" key="2">
    <citation type="submission" date="2021-01" db="EMBL/GenBank/DDBJ databases">
        <authorList>
            <person name="Schikora-Tamarit M.A."/>
        </authorList>
    </citation>
    <scope>NUCLEOTIDE SEQUENCE</scope>
    <source>
        <strain evidence="1">NCAIM Y.01608</strain>
    </source>
</reference>
<evidence type="ECO:0000313" key="2">
    <source>
        <dbReference type="Proteomes" id="UP000788993"/>
    </source>
</evidence>
<dbReference type="EMBL" id="JAEUBD010001540">
    <property type="protein sequence ID" value="KAH3659273.1"/>
    <property type="molecule type" value="Genomic_DNA"/>
</dbReference>
<organism evidence="1 2">
    <name type="scientific">Ogataea polymorpha</name>
    <dbReference type="NCBI Taxonomy" id="460523"/>
    <lineage>
        <taxon>Eukaryota</taxon>
        <taxon>Fungi</taxon>
        <taxon>Dikarya</taxon>
        <taxon>Ascomycota</taxon>
        <taxon>Saccharomycotina</taxon>
        <taxon>Pichiomycetes</taxon>
        <taxon>Pichiales</taxon>
        <taxon>Pichiaceae</taxon>
        <taxon>Ogataea</taxon>
    </lineage>
</organism>
<proteinExistence type="predicted"/>
<comment type="caution">
    <text evidence="1">The sequence shown here is derived from an EMBL/GenBank/DDBJ whole genome shotgun (WGS) entry which is preliminary data.</text>
</comment>
<sequence>MILSWSSAIWSSRPCDWSFRSCFSASNFAIAFSSLIIRSSVLAIAFLLTDTSLARTFASLASSRSISISSLSLEIAISISGSLSLKAANAVSISLKAAWAFKNASSLVWTSSDIALSSTSEISPALEVADFNFMAPLKTRDPPPDSVPLTSTSFPSSVTTRHLFAPKATLLASSKLEATSVLYMEL</sequence>